<dbReference type="RefSeq" id="WP_217147721.1">
    <property type="nucleotide sequence ID" value="NZ_JAFMOY010000095.1"/>
</dbReference>
<dbReference type="InterPro" id="IPR012368">
    <property type="entry name" value="OxRdtase_Mopterin-bd_su_IorB"/>
</dbReference>
<dbReference type="Proteomes" id="UP000739284">
    <property type="component" value="Unassembled WGS sequence"/>
</dbReference>
<feature type="region of interest" description="Disordered" evidence="1">
    <location>
        <begin position="1"/>
        <end position="20"/>
    </location>
</feature>
<organism evidence="4 5">
    <name type="scientific">Rahnella ecdela</name>
    <dbReference type="NCBI Taxonomy" id="2816250"/>
    <lineage>
        <taxon>Bacteria</taxon>
        <taxon>Pseudomonadati</taxon>
        <taxon>Pseudomonadota</taxon>
        <taxon>Gammaproteobacteria</taxon>
        <taxon>Enterobacterales</taxon>
        <taxon>Yersiniaceae</taxon>
        <taxon>Rahnella</taxon>
    </lineage>
</organism>
<dbReference type="SMART" id="SM01008">
    <property type="entry name" value="Ald_Xan_dh_C"/>
    <property type="match status" value="1"/>
</dbReference>
<feature type="compositionally biased region" description="Basic and acidic residues" evidence="1">
    <location>
        <begin position="1"/>
        <end position="17"/>
    </location>
</feature>
<evidence type="ECO:0000256" key="2">
    <source>
        <dbReference type="SAM" id="Phobius"/>
    </source>
</evidence>
<dbReference type="InterPro" id="IPR000674">
    <property type="entry name" value="Ald_Oxase/Xan_DH_a/b"/>
</dbReference>
<keyword evidence="2" id="KW-1133">Transmembrane helix</keyword>
<dbReference type="Pfam" id="PF20256">
    <property type="entry name" value="MoCoBD_2"/>
    <property type="match status" value="2"/>
</dbReference>
<dbReference type="InterPro" id="IPR046867">
    <property type="entry name" value="AldOxase/xan_DH_MoCoBD2"/>
</dbReference>
<dbReference type="InterPro" id="IPR052516">
    <property type="entry name" value="N-heterocyclic_Hydroxylase"/>
</dbReference>
<evidence type="ECO:0000313" key="4">
    <source>
        <dbReference type="EMBL" id="MBU9843672.1"/>
    </source>
</evidence>
<dbReference type="PANTHER" id="PTHR47495">
    <property type="entry name" value="ALDEHYDE DEHYDROGENASE"/>
    <property type="match status" value="1"/>
</dbReference>
<proteinExistence type="predicted"/>
<dbReference type="InterPro" id="IPR006311">
    <property type="entry name" value="TAT_signal"/>
</dbReference>
<gene>
    <name evidence="4" type="ORF">J1784_01285</name>
</gene>
<dbReference type="InterPro" id="IPR008274">
    <property type="entry name" value="AldOxase/xan_DH_MoCoBD1"/>
</dbReference>
<dbReference type="PROSITE" id="PS51318">
    <property type="entry name" value="TAT"/>
    <property type="match status" value="1"/>
</dbReference>
<evidence type="ECO:0000256" key="1">
    <source>
        <dbReference type="SAM" id="MobiDB-lite"/>
    </source>
</evidence>
<protein>
    <submittedName>
        <fullName evidence="4">Xanthine dehydrogenase family protein molybdopterin-binding subunit</fullName>
    </submittedName>
</protein>
<keyword evidence="2" id="KW-0472">Membrane</keyword>
<keyword evidence="2" id="KW-0812">Transmembrane</keyword>
<feature type="transmembrane region" description="Helical" evidence="2">
    <location>
        <begin position="29"/>
        <end position="49"/>
    </location>
</feature>
<sequence>MTDYPRRQNGKKEKFPTQEEPVNISRRRLLLATAGVTAGALVLGFGFPVKQAHAKVSPATLAPGTRVPAFLEIRTDNVIRFQCPFAEGGQGIFTAMAQIVGEELDADPSTFLVENAPAGADYLIMEGGIRSTGGSESVRSSYFSMRRLGALARQMLLQAAAEVLQVPVASLKTEPGKVIHEASGRSLPYGGLAARALDMPVPDVASVKLKHPSDFRWIGKPVKRLDVYEKSTGKAVYTIDCSVEDMLHAAVQHAPRLGLKVGTILNVTQVQSMKGIHSVHKLPGAVAVVAERWWNAKQAAEALQIDWLEPDETEKFRYMPADFSSAAFAEELANAQGEGGDVEVRGDFAQSMQEAKTTLTAQYHSQHLNHAQLEPPTALARFNDDGTLELWIPNQEPELFQADVAALTGLDISKVFIHSPLMGGFFGRHFNYDRSAMAYPQAIQLARAVGRPVKLIWSREEEFLRDTHRPMAAVRFSAGLDAEGYPIAIQAISTCEGAAEGIAGKKDDQIDETSVEGLSGKAYAIPNVRIAQLYKKGPVMVGYWRSVGNSMNDFLYESFLDEIADKGGKDPFDLRMRLLKGNSRLTTLLRAVEELSGGWKAGPYTAADGSRRARGVAMASPFGTQAAAIAEVSIEDGQVRVHQIWEAIDPGNIVNPAIIEAQVNSAVALGLSQVLIEESLYEKGKPVARNYDLYPILPPSRMARVHVRIVESGAKMGGIGEPPLPAIPPAVANAVARLTGKRVRSMPLSRYDFT</sequence>
<dbReference type="PIRSF" id="PIRSF036389">
    <property type="entry name" value="IOR_B"/>
    <property type="match status" value="1"/>
</dbReference>
<feature type="domain" description="Aldehyde oxidase/xanthine dehydrogenase a/b hammerhead" evidence="3">
    <location>
        <begin position="232"/>
        <end position="311"/>
    </location>
</feature>
<reference evidence="4 5" key="1">
    <citation type="submission" date="2021-03" db="EMBL/GenBank/DDBJ databases">
        <title>Five novel Rahnella species.</title>
        <authorList>
            <person name="Brady C."/>
            <person name="Asselin J."/>
            <person name="Beer S."/>
            <person name="Bruberg M.B."/>
            <person name="Crampton B."/>
            <person name="Venter S."/>
            <person name="Arnold D."/>
            <person name="Denman S."/>
        </authorList>
    </citation>
    <scope>NUCLEOTIDE SEQUENCE [LARGE SCALE GENOMIC DNA]</scope>
    <source>
        <strain evidence="4 5">FRB 231</strain>
    </source>
</reference>
<dbReference type="EMBL" id="JAFMOY010000095">
    <property type="protein sequence ID" value="MBU9843672.1"/>
    <property type="molecule type" value="Genomic_DNA"/>
</dbReference>
<evidence type="ECO:0000259" key="3">
    <source>
        <dbReference type="SMART" id="SM01008"/>
    </source>
</evidence>
<keyword evidence="5" id="KW-1185">Reference proteome</keyword>
<accession>A0ABS6LA66</accession>
<name>A0ABS6LA66_9GAMM</name>
<comment type="caution">
    <text evidence="4">The sequence shown here is derived from an EMBL/GenBank/DDBJ whole genome shotgun (WGS) entry which is preliminary data.</text>
</comment>
<evidence type="ECO:0000313" key="5">
    <source>
        <dbReference type="Proteomes" id="UP000739284"/>
    </source>
</evidence>
<dbReference type="PANTHER" id="PTHR47495:SF1">
    <property type="entry name" value="BLL3820 PROTEIN"/>
    <property type="match status" value="1"/>
</dbReference>
<dbReference type="Pfam" id="PF02738">
    <property type="entry name" value="MoCoBD_1"/>
    <property type="match status" value="1"/>
</dbReference>